<reference evidence="6" key="1">
    <citation type="submission" date="2022-11" db="EMBL/GenBank/DDBJ databases">
        <authorList>
            <person name="Petersen C."/>
        </authorList>
    </citation>
    <scope>NUCLEOTIDE SEQUENCE</scope>
    <source>
        <strain evidence="6">IBT 34128</strain>
    </source>
</reference>
<feature type="compositionally biased region" description="Low complexity" evidence="4">
    <location>
        <begin position="97"/>
        <end position="116"/>
    </location>
</feature>
<evidence type="ECO:0000256" key="4">
    <source>
        <dbReference type="SAM" id="MobiDB-lite"/>
    </source>
</evidence>
<reference evidence="6" key="2">
    <citation type="journal article" date="2023" name="IMA Fungus">
        <title>Comparative genomic study of the Penicillium genus elucidates a diverse pangenome and 15 lateral gene transfer events.</title>
        <authorList>
            <person name="Petersen C."/>
            <person name="Sorensen T."/>
            <person name="Nielsen M.R."/>
            <person name="Sondergaard T.E."/>
            <person name="Sorensen J.L."/>
            <person name="Fitzpatrick D.A."/>
            <person name="Frisvad J.C."/>
            <person name="Nielsen K.L."/>
        </authorList>
    </citation>
    <scope>NUCLEOTIDE SEQUENCE</scope>
    <source>
        <strain evidence="6">IBT 34128</strain>
    </source>
</reference>
<feature type="region of interest" description="Disordered" evidence="4">
    <location>
        <begin position="22"/>
        <end position="46"/>
    </location>
</feature>
<dbReference type="InterPro" id="IPR050732">
    <property type="entry name" value="Beta-glucan_modifiers"/>
</dbReference>
<feature type="region of interest" description="Disordered" evidence="4">
    <location>
        <begin position="97"/>
        <end position="186"/>
    </location>
</feature>
<feature type="compositionally biased region" description="Pro residues" evidence="4">
    <location>
        <begin position="142"/>
        <end position="158"/>
    </location>
</feature>
<organism evidence="6 7">
    <name type="scientific">Penicillium alfredii</name>
    <dbReference type="NCBI Taxonomy" id="1506179"/>
    <lineage>
        <taxon>Eukaryota</taxon>
        <taxon>Fungi</taxon>
        <taxon>Dikarya</taxon>
        <taxon>Ascomycota</taxon>
        <taxon>Pezizomycotina</taxon>
        <taxon>Eurotiomycetes</taxon>
        <taxon>Eurotiomycetidae</taxon>
        <taxon>Eurotiales</taxon>
        <taxon>Aspergillaceae</taxon>
        <taxon>Penicillium</taxon>
    </lineage>
</organism>
<comment type="caution">
    <text evidence="6">The sequence shown here is derived from an EMBL/GenBank/DDBJ whole genome shotgun (WGS) entry which is preliminary data.</text>
</comment>
<feature type="chain" id="PRO_5040929086" evidence="5">
    <location>
        <begin position="20"/>
        <end position="418"/>
    </location>
</feature>
<feature type="signal peptide" evidence="5">
    <location>
        <begin position="1"/>
        <end position="19"/>
    </location>
</feature>
<keyword evidence="3" id="KW-0378">Hydrolase</keyword>
<accession>A0A9W9ERU9</accession>
<keyword evidence="7" id="KW-1185">Reference proteome</keyword>
<dbReference type="GO" id="GO:0009986">
    <property type="term" value="C:cell surface"/>
    <property type="evidence" value="ECO:0007669"/>
    <property type="project" value="TreeGrafter"/>
</dbReference>
<dbReference type="AlphaFoldDB" id="A0A9W9ERU9"/>
<keyword evidence="5" id="KW-0732">Signal</keyword>
<dbReference type="GO" id="GO:0042973">
    <property type="term" value="F:glucan endo-1,3-beta-D-glucosidase activity"/>
    <property type="evidence" value="ECO:0007669"/>
    <property type="project" value="TreeGrafter"/>
</dbReference>
<evidence type="ECO:0000256" key="3">
    <source>
        <dbReference type="ARBA" id="ARBA00022801"/>
    </source>
</evidence>
<dbReference type="PANTHER" id="PTHR16631">
    <property type="entry name" value="GLUCAN 1,3-BETA-GLUCOSIDASE"/>
    <property type="match status" value="1"/>
</dbReference>
<sequence length="418" mass="44532">MKRLCQALLALSLTCGVWAESQGRKGPNVISDTRKKTPANPSPCTDEKQCVRELQTVSVAEVVVWVNEQGAPISTETSHSPTTTTHIVKCHDVSSFVPQPSISSSDSDASSSSSAQGAPRPDAGVTDRVGPANEEQRKPHPPAHPPPPPPPPPHAPPHPHPDAHPKPPVHPHGHSDGHPALPRKFGISYSPYNADKSCKTQAEVDKDLDKLPQYSFIRIYGTDCDQTRTVTAAARRHHMQVFAGLYDLSGFPDSLKPISEAAATGPDGKKDWSIFHTIAIGNELINGGKTDPARVTAAVNKARSILRDQGYEGPVVTVDAFSVLLKHPELCHASDYCAANCHAFFDASQQPDHAGSFALHKALAVSEAAGGKHTIITESGWPHGGNANGAAVPSPENQQAAIASLRKTERFWGIQSGP</sequence>
<evidence type="ECO:0000256" key="2">
    <source>
        <dbReference type="ARBA" id="ARBA00008773"/>
    </source>
</evidence>
<evidence type="ECO:0000313" key="7">
    <source>
        <dbReference type="Proteomes" id="UP001141434"/>
    </source>
</evidence>
<dbReference type="EMBL" id="JAPMSZ010000010">
    <property type="protein sequence ID" value="KAJ5086857.1"/>
    <property type="molecule type" value="Genomic_DNA"/>
</dbReference>
<dbReference type="InterPro" id="IPR017853">
    <property type="entry name" value="GH"/>
</dbReference>
<dbReference type="PANTHER" id="PTHR16631:SF14">
    <property type="entry name" value="FAMILY 17 GLUCOSIDASE SCW10-RELATED"/>
    <property type="match status" value="1"/>
</dbReference>
<name>A0A9W9ERU9_9EURO</name>
<dbReference type="RefSeq" id="XP_056508982.1">
    <property type="nucleotide sequence ID" value="XM_056658689.1"/>
</dbReference>
<dbReference type="Proteomes" id="UP001141434">
    <property type="component" value="Unassembled WGS sequence"/>
</dbReference>
<comment type="similarity">
    <text evidence="2">Belongs to the glycosyl hydrolase 17 family.</text>
</comment>
<protein>
    <submittedName>
        <fullName evidence="6">Uncharacterized protein</fullName>
    </submittedName>
</protein>
<dbReference type="OrthoDB" id="941679at2759"/>
<gene>
    <name evidence="6" type="ORF">NUU61_008164</name>
</gene>
<dbReference type="SUPFAM" id="SSF51445">
    <property type="entry name" value="(Trans)glycosidases"/>
    <property type="match status" value="1"/>
</dbReference>
<evidence type="ECO:0000313" key="6">
    <source>
        <dbReference type="EMBL" id="KAJ5086857.1"/>
    </source>
</evidence>
<evidence type="ECO:0000256" key="1">
    <source>
        <dbReference type="ARBA" id="ARBA00004196"/>
    </source>
</evidence>
<dbReference type="GeneID" id="81397858"/>
<proteinExistence type="inferred from homology"/>
<dbReference type="GO" id="GO:0009277">
    <property type="term" value="C:fungal-type cell wall"/>
    <property type="evidence" value="ECO:0007669"/>
    <property type="project" value="TreeGrafter"/>
</dbReference>
<evidence type="ECO:0000256" key="5">
    <source>
        <dbReference type="SAM" id="SignalP"/>
    </source>
</evidence>
<dbReference type="GO" id="GO:0005576">
    <property type="term" value="C:extracellular region"/>
    <property type="evidence" value="ECO:0007669"/>
    <property type="project" value="TreeGrafter"/>
</dbReference>
<comment type="subcellular location">
    <subcellularLocation>
        <location evidence="1">Cell envelope</location>
    </subcellularLocation>
</comment>
<dbReference type="GO" id="GO:0071555">
    <property type="term" value="P:cell wall organization"/>
    <property type="evidence" value="ECO:0007669"/>
    <property type="project" value="TreeGrafter"/>
</dbReference>